<dbReference type="EMBL" id="ANFM02000027">
    <property type="protein sequence ID" value="EOD78897.1"/>
    <property type="molecule type" value="Genomic_DNA"/>
</dbReference>
<reference evidence="1 2" key="1">
    <citation type="journal article" date="2014" name="PLoS ONE">
        <title>Grimontia indica AK16(T), sp. nov., Isolated from a Seawater Sample Reports the Presence of Pathogenic Genes Similar to Vibrio Genus.</title>
        <authorList>
            <person name="Singh A."/>
            <person name="Vaidya B."/>
            <person name="Khatri I."/>
            <person name="Srinivas T.N."/>
            <person name="Subramanian S."/>
            <person name="Korpole S."/>
            <person name="Pinnaka A.K."/>
        </authorList>
    </citation>
    <scope>NUCLEOTIDE SEQUENCE [LARGE SCALE GENOMIC DNA]</scope>
    <source>
        <strain evidence="1 2">AK16</strain>
    </source>
</reference>
<gene>
    <name evidence="1" type="ORF">D515_02404</name>
</gene>
<accession>R1IN73</accession>
<dbReference type="AlphaFoldDB" id="R1IN73"/>
<sequence length="42" mass="4865">MLCFKTKGMKISYKNGHLEAEFPALKVFRGVMKFEGIIESER</sequence>
<dbReference type="Proteomes" id="UP000011223">
    <property type="component" value="Unassembled WGS sequence"/>
</dbReference>
<evidence type="ECO:0000313" key="2">
    <source>
        <dbReference type="Proteomes" id="UP000011223"/>
    </source>
</evidence>
<comment type="caution">
    <text evidence="1">The sequence shown here is derived from an EMBL/GenBank/DDBJ whole genome shotgun (WGS) entry which is preliminary data.</text>
</comment>
<protein>
    <submittedName>
        <fullName evidence="1">Uncharacterized protein</fullName>
    </submittedName>
</protein>
<keyword evidence="2" id="KW-1185">Reference proteome</keyword>
<proteinExistence type="predicted"/>
<evidence type="ECO:0000313" key="1">
    <source>
        <dbReference type="EMBL" id="EOD78897.1"/>
    </source>
</evidence>
<organism evidence="1 2">
    <name type="scientific">Grimontia indica</name>
    <dbReference type="NCBI Taxonomy" id="1056512"/>
    <lineage>
        <taxon>Bacteria</taxon>
        <taxon>Pseudomonadati</taxon>
        <taxon>Pseudomonadota</taxon>
        <taxon>Gammaproteobacteria</taxon>
        <taxon>Vibrionales</taxon>
        <taxon>Vibrionaceae</taxon>
        <taxon>Grimontia</taxon>
    </lineage>
</organism>
<name>R1IN73_9GAMM</name>